<evidence type="ECO:0000256" key="11">
    <source>
        <dbReference type="ARBA" id="ARBA00023264"/>
    </source>
</evidence>
<keyword evidence="9 12" id="KW-0472">Membrane</keyword>
<dbReference type="RefSeq" id="WP_180848411.1">
    <property type="nucleotide sequence ID" value="NZ_CP047418.1"/>
</dbReference>
<dbReference type="GO" id="GO:0008808">
    <property type="term" value="F:cardiolipin synthase activity"/>
    <property type="evidence" value="ECO:0007669"/>
    <property type="project" value="UniProtKB-UniRule"/>
</dbReference>
<feature type="transmembrane region" description="Helical" evidence="12">
    <location>
        <begin position="7"/>
        <end position="26"/>
    </location>
</feature>
<feature type="domain" description="PLD phosphodiesterase" evidence="14">
    <location>
        <begin position="220"/>
        <end position="247"/>
    </location>
</feature>
<dbReference type="EMBL" id="CP047418">
    <property type="protein sequence ID" value="QLL78108.1"/>
    <property type="molecule type" value="Genomic_DNA"/>
</dbReference>
<protein>
    <recommendedName>
        <fullName evidence="12 13">Cardiolipin synthase</fullName>
        <shortName evidence="12">CL synthase</shortName>
        <ecNumber evidence="12 13">2.7.8.-</ecNumber>
    </recommendedName>
</protein>
<dbReference type="NCBIfam" id="TIGR04265">
    <property type="entry name" value="bac_cardiolipin"/>
    <property type="match status" value="1"/>
</dbReference>
<dbReference type="Pfam" id="PF13396">
    <property type="entry name" value="PLDc_N"/>
    <property type="match status" value="1"/>
</dbReference>
<dbReference type="Proteomes" id="UP000510886">
    <property type="component" value="Chromosome"/>
</dbReference>
<keyword evidence="6" id="KW-0677">Repeat</keyword>
<keyword evidence="5 12" id="KW-0812">Transmembrane</keyword>
<keyword evidence="11 12" id="KW-1208">Phospholipid metabolism</keyword>
<feature type="active site" evidence="12">
    <location>
        <position position="409"/>
    </location>
</feature>
<dbReference type="InterPro" id="IPR030874">
    <property type="entry name" value="Cardiolipin_synth_Firmi"/>
</dbReference>
<evidence type="ECO:0000256" key="4">
    <source>
        <dbReference type="ARBA" id="ARBA00022679"/>
    </source>
</evidence>
<keyword evidence="7 12" id="KW-1133">Transmembrane helix</keyword>
<evidence type="ECO:0000256" key="1">
    <source>
        <dbReference type="ARBA" id="ARBA00004651"/>
    </source>
</evidence>
<feature type="active site" evidence="12">
    <location>
        <position position="227"/>
    </location>
</feature>
<organism evidence="15 16">
    <name type="scientific">Ligilactobacillus saerimneri</name>
    <dbReference type="NCBI Taxonomy" id="228229"/>
    <lineage>
        <taxon>Bacteria</taxon>
        <taxon>Bacillati</taxon>
        <taxon>Bacillota</taxon>
        <taxon>Bacilli</taxon>
        <taxon>Lactobacillales</taxon>
        <taxon>Lactobacillaceae</taxon>
        <taxon>Ligilactobacillus</taxon>
    </lineage>
</organism>
<comment type="catalytic activity">
    <reaction evidence="12">
        <text>2 a 1,2-diacyl-sn-glycero-3-phospho-(1'-sn-glycerol) = a cardiolipin + glycerol</text>
        <dbReference type="Rhea" id="RHEA:31451"/>
        <dbReference type="ChEBI" id="CHEBI:17754"/>
        <dbReference type="ChEBI" id="CHEBI:62237"/>
        <dbReference type="ChEBI" id="CHEBI:64716"/>
    </reaction>
</comment>
<dbReference type="HAMAP" id="MF_01916">
    <property type="entry name" value="Cardiolipin_synth_Cls"/>
    <property type="match status" value="1"/>
</dbReference>
<proteinExistence type="inferred from homology"/>
<dbReference type="InterPro" id="IPR022924">
    <property type="entry name" value="Cardiolipin_synthase"/>
</dbReference>
<accession>A0A7H9EK67</accession>
<evidence type="ECO:0000256" key="6">
    <source>
        <dbReference type="ARBA" id="ARBA00022737"/>
    </source>
</evidence>
<comment type="similarity">
    <text evidence="12">Belongs to the phospholipase D family. Cardiolipin synthase subfamily.</text>
</comment>
<dbReference type="PANTHER" id="PTHR21248">
    <property type="entry name" value="CARDIOLIPIN SYNTHASE"/>
    <property type="match status" value="1"/>
</dbReference>
<feature type="active site" evidence="12">
    <location>
        <position position="225"/>
    </location>
</feature>
<reference evidence="15 16" key="1">
    <citation type="submission" date="2020-01" db="EMBL/GenBank/DDBJ databases">
        <title>Complete and circular genome sequences of six lactobacillus isolates from horses.</title>
        <authorList>
            <person name="Hassan H.M."/>
        </authorList>
    </citation>
    <scope>NUCLEOTIDE SEQUENCE [LARGE SCALE GENOMIC DNA]</scope>
    <source>
        <strain evidence="15 16">1A</strain>
    </source>
</reference>
<evidence type="ECO:0000259" key="14">
    <source>
        <dbReference type="PROSITE" id="PS50035"/>
    </source>
</evidence>
<dbReference type="EC" id="2.7.8.-" evidence="12 13"/>
<dbReference type="GO" id="GO:0032049">
    <property type="term" value="P:cardiolipin biosynthetic process"/>
    <property type="evidence" value="ECO:0007669"/>
    <property type="project" value="UniProtKB-UniRule"/>
</dbReference>
<evidence type="ECO:0000313" key="16">
    <source>
        <dbReference type="Proteomes" id="UP000510886"/>
    </source>
</evidence>
<dbReference type="PROSITE" id="PS50035">
    <property type="entry name" value="PLD"/>
    <property type="match status" value="2"/>
</dbReference>
<sequence length="489" mass="56366">MHSMIGYILLALLIINTGGAVVTVFWEKKDIAVIWAWLLVLILLPGVGFILYLFVGKGINSSKIFDLKEQERLGINQLAELQKEQWEKNRLIFAGEKISAGNMELPRLFLDIDQAILTEHNYVEILTDGTEKFKVLLDDIRHAQNHVHIEYYTFYNDQIGNQVRAALEEVARRGVEVRVIYDSFGSRGTTHQFFKRLEALGGRAEPFFGTKKAPIHSPRLNYRDHRKIVVIDGRVGYIGGFNIGDQYLGRKPKFGYWRDTHLRVQGNAVIALQSRFLMDWNATVKNTRHNQQVSYQDQYFPLISNVGHTSMQIVSSGPDSEKEAIKLGYFKMINNARKYIYIQTPYLIPDDAIIEALMVAQMSGVEVRIMIPAFPDHPFVYRATEYYAKHLTDLGIKVYKYHHGFLHAKTVVVDDQVASVGSANLDFRSFKLNFEANAFLYGEQFAHQLKTIFEKDQERAVLLTPEYFAKQSRWRKFKQEFSRLLSPIL</sequence>
<dbReference type="KEGG" id="lsw:GTO87_05525"/>
<dbReference type="PANTHER" id="PTHR21248:SF22">
    <property type="entry name" value="PHOSPHOLIPASE D"/>
    <property type="match status" value="1"/>
</dbReference>
<evidence type="ECO:0000256" key="3">
    <source>
        <dbReference type="ARBA" id="ARBA00022516"/>
    </source>
</evidence>
<dbReference type="FunFam" id="3.30.870.10:FF:000014">
    <property type="entry name" value="Cardiolipin synthase"/>
    <property type="match status" value="1"/>
</dbReference>
<feature type="domain" description="PLD phosphodiesterase" evidence="14">
    <location>
        <begin position="402"/>
        <end position="429"/>
    </location>
</feature>
<dbReference type="GO" id="GO:0005886">
    <property type="term" value="C:plasma membrane"/>
    <property type="evidence" value="ECO:0007669"/>
    <property type="project" value="UniProtKB-SubCell"/>
</dbReference>
<dbReference type="AlphaFoldDB" id="A0A7H9EK67"/>
<dbReference type="CDD" id="cd09112">
    <property type="entry name" value="PLDc_CLS_2"/>
    <property type="match status" value="1"/>
</dbReference>
<keyword evidence="4 12" id="KW-0808">Transferase</keyword>
<feature type="transmembrane region" description="Helical" evidence="12">
    <location>
        <begin position="32"/>
        <end position="55"/>
    </location>
</feature>
<evidence type="ECO:0000256" key="10">
    <source>
        <dbReference type="ARBA" id="ARBA00023209"/>
    </source>
</evidence>
<dbReference type="Pfam" id="PF13091">
    <property type="entry name" value="PLDc_2"/>
    <property type="match status" value="2"/>
</dbReference>
<keyword evidence="10 12" id="KW-0594">Phospholipid biosynthesis</keyword>
<comment type="subcellular location">
    <subcellularLocation>
        <location evidence="1 12">Cell membrane</location>
        <topology evidence="1 12">Multi-pass membrane protein</topology>
    </subcellularLocation>
</comment>
<keyword evidence="3 12" id="KW-0444">Lipid biosynthesis</keyword>
<feature type="active site" evidence="12">
    <location>
        <position position="407"/>
    </location>
</feature>
<feature type="active site" evidence="12">
    <location>
        <position position="414"/>
    </location>
</feature>
<evidence type="ECO:0000256" key="9">
    <source>
        <dbReference type="ARBA" id="ARBA00023136"/>
    </source>
</evidence>
<comment type="function">
    <text evidence="12">Catalyzes the reversible phosphatidyl group transfer from one phosphatidylglycerol molecule to another to form cardiolipin (CL) (diphosphatidylglycerol) and glycerol.</text>
</comment>
<dbReference type="InterPro" id="IPR025202">
    <property type="entry name" value="PLD-like_dom"/>
</dbReference>
<evidence type="ECO:0000256" key="5">
    <source>
        <dbReference type="ARBA" id="ARBA00022692"/>
    </source>
</evidence>
<evidence type="ECO:0000313" key="15">
    <source>
        <dbReference type="EMBL" id="QLL78108.1"/>
    </source>
</evidence>
<evidence type="ECO:0000256" key="8">
    <source>
        <dbReference type="ARBA" id="ARBA00023098"/>
    </source>
</evidence>
<feature type="active site" evidence="12">
    <location>
        <position position="232"/>
    </location>
</feature>
<name>A0A7H9EK67_9LACO</name>
<dbReference type="Gene3D" id="3.30.870.10">
    <property type="entry name" value="Endonuclease Chain A"/>
    <property type="match status" value="2"/>
</dbReference>
<dbReference type="InterPro" id="IPR001736">
    <property type="entry name" value="PLipase_D/transphosphatidylase"/>
</dbReference>
<evidence type="ECO:0000256" key="12">
    <source>
        <dbReference type="HAMAP-Rule" id="MF_01916"/>
    </source>
</evidence>
<keyword evidence="8 12" id="KW-0443">Lipid metabolism</keyword>
<evidence type="ECO:0000256" key="7">
    <source>
        <dbReference type="ARBA" id="ARBA00022989"/>
    </source>
</evidence>
<dbReference type="SUPFAM" id="SSF56024">
    <property type="entry name" value="Phospholipase D/nuclease"/>
    <property type="match status" value="2"/>
</dbReference>
<dbReference type="InterPro" id="IPR027379">
    <property type="entry name" value="CLS_N"/>
</dbReference>
<keyword evidence="2 12" id="KW-1003">Cell membrane</keyword>
<dbReference type="SMART" id="SM00155">
    <property type="entry name" value="PLDc"/>
    <property type="match status" value="2"/>
</dbReference>
<evidence type="ECO:0000256" key="13">
    <source>
        <dbReference type="NCBIfam" id="TIGR04265"/>
    </source>
</evidence>
<gene>
    <name evidence="15" type="primary">cls</name>
    <name evidence="15" type="ORF">GTO87_05525</name>
</gene>
<evidence type="ECO:0000256" key="2">
    <source>
        <dbReference type="ARBA" id="ARBA00022475"/>
    </source>
</evidence>
<dbReference type="CDD" id="cd09110">
    <property type="entry name" value="PLDc_CLS_1"/>
    <property type="match status" value="1"/>
</dbReference>